<comment type="caution">
    <text evidence="5">The sequence shown here is derived from an EMBL/GenBank/DDBJ whole genome shotgun (WGS) entry which is preliminary data.</text>
</comment>
<keyword evidence="3" id="KW-0460">Magnesium</keyword>
<dbReference type="OrthoDB" id="7739434at2"/>
<dbReference type="NCBIfam" id="TIGR01488">
    <property type="entry name" value="HAD-SF-IB"/>
    <property type="match status" value="1"/>
</dbReference>
<dbReference type="Gene3D" id="3.40.50.1000">
    <property type="entry name" value="HAD superfamily/HAD-like"/>
    <property type="match status" value="1"/>
</dbReference>
<name>A0A2U0S9K0_9SPHN</name>
<keyword evidence="4" id="KW-0472">Membrane</keyword>
<keyword evidence="2 5" id="KW-0378">Hydrolase</keyword>
<accession>A0A2U0S9K0</accession>
<dbReference type="EMBL" id="QENQ01000001">
    <property type="protein sequence ID" value="PVX28052.1"/>
    <property type="molecule type" value="Genomic_DNA"/>
</dbReference>
<organism evidence="5 6">
    <name type="scientific">Sphingomonas pokkalii</name>
    <dbReference type="NCBI Taxonomy" id="2175090"/>
    <lineage>
        <taxon>Bacteria</taxon>
        <taxon>Pseudomonadati</taxon>
        <taxon>Pseudomonadota</taxon>
        <taxon>Alphaproteobacteria</taxon>
        <taxon>Sphingomonadales</taxon>
        <taxon>Sphingomonadaceae</taxon>
        <taxon>Sphingomonas</taxon>
    </lineage>
</organism>
<dbReference type="GO" id="GO:0016787">
    <property type="term" value="F:hydrolase activity"/>
    <property type="evidence" value="ECO:0007669"/>
    <property type="project" value="UniProtKB-KW"/>
</dbReference>
<dbReference type="InterPro" id="IPR036412">
    <property type="entry name" value="HAD-like_sf"/>
</dbReference>
<dbReference type="PANTHER" id="PTHR43344:SF13">
    <property type="entry name" value="PHOSPHATASE RV3661-RELATED"/>
    <property type="match status" value="1"/>
</dbReference>
<keyword evidence="6" id="KW-1185">Reference proteome</keyword>
<evidence type="ECO:0000256" key="2">
    <source>
        <dbReference type="ARBA" id="ARBA00022801"/>
    </source>
</evidence>
<keyword evidence="4" id="KW-1133">Transmembrane helix</keyword>
<feature type="transmembrane region" description="Helical" evidence="4">
    <location>
        <begin position="31"/>
        <end position="50"/>
    </location>
</feature>
<protein>
    <submittedName>
        <fullName evidence="5">HAD-IB family hydrolase</fullName>
    </submittedName>
</protein>
<gene>
    <name evidence="5" type="ORF">DD559_00730</name>
</gene>
<keyword evidence="1" id="KW-0479">Metal-binding</keyword>
<dbReference type="GO" id="GO:0046872">
    <property type="term" value="F:metal ion binding"/>
    <property type="evidence" value="ECO:0007669"/>
    <property type="project" value="UniProtKB-KW"/>
</dbReference>
<dbReference type="PANTHER" id="PTHR43344">
    <property type="entry name" value="PHOSPHOSERINE PHOSPHATASE"/>
    <property type="match status" value="1"/>
</dbReference>
<evidence type="ECO:0000256" key="1">
    <source>
        <dbReference type="ARBA" id="ARBA00022723"/>
    </source>
</evidence>
<evidence type="ECO:0000256" key="3">
    <source>
        <dbReference type="ARBA" id="ARBA00022842"/>
    </source>
</evidence>
<dbReference type="Gene3D" id="1.20.1440.100">
    <property type="entry name" value="SG protein - dephosphorylation function"/>
    <property type="match status" value="1"/>
</dbReference>
<dbReference type="AlphaFoldDB" id="A0A2U0S9K0"/>
<dbReference type="InterPro" id="IPR050582">
    <property type="entry name" value="HAD-like_SerB"/>
</dbReference>
<proteinExistence type="predicted"/>
<sequence>MERLAIYDMDKTITAKPTWTRFLLHVARARAPWRLALLPIAGLGGVAYLLRRMDRAALKRLSHRLMLGRALPPAELAAVAEAFAELEMREGVLRGAQDQIAADRAAGYRLVMATASHRYYAEAIGRRLGFDDVIATNAKRDGRGHILSDLEGENCYGPVKLHMIENWLAAAGLNRADCHVRAYSDHVSDAPLLAWADEAFAVNAHGPLARLAAVRGWPLLHWRG</sequence>
<evidence type="ECO:0000256" key="4">
    <source>
        <dbReference type="SAM" id="Phobius"/>
    </source>
</evidence>
<dbReference type="RefSeq" id="WP_116467507.1">
    <property type="nucleotide sequence ID" value="NZ_QENQ01000001.1"/>
</dbReference>
<keyword evidence="4" id="KW-0812">Transmembrane</keyword>
<evidence type="ECO:0000313" key="5">
    <source>
        <dbReference type="EMBL" id="PVX28052.1"/>
    </source>
</evidence>
<dbReference type="Pfam" id="PF12710">
    <property type="entry name" value="HAD"/>
    <property type="match status" value="1"/>
</dbReference>
<dbReference type="Proteomes" id="UP000245890">
    <property type="component" value="Unassembled WGS sequence"/>
</dbReference>
<dbReference type="InterPro" id="IPR006385">
    <property type="entry name" value="HAD_hydro_SerB1"/>
</dbReference>
<dbReference type="NCBIfam" id="TIGR01490">
    <property type="entry name" value="HAD-SF-IB-hyp1"/>
    <property type="match status" value="1"/>
</dbReference>
<dbReference type="SUPFAM" id="SSF56784">
    <property type="entry name" value="HAD-like"/>
    <property type="match status" value="1"/>
</dbReference>
<evidence type="ECO:0000313" key="6">
    <source>
        <dbReference type="Proteomes" id="UP000245890"/>
    </source>
</evidence>
<dbReference type="InterPro" id="IPR023214">
    <property type="entry name" value="HAD_sf"/>
</dbReference>
<reference evidence="5 6" key="1">
    <citation type="submission" date="2018-05" db="EMBL/GenBank/DDBJ databases">
        <title>Description of Sphingomonas pokkalii sp nov, isolated from the rhizosphere of saline tolerant pokkali rice and its draft genome analysis.</title>
        <authorList>
            <person name="Menon R."/>
            <person name="Kumari S."/>
            <person name="Rameshkumar N."/>
        </authorList>
    </citation>
    <scope>NUCLEOTIDE SEQUENCE [LARGE SCALE GENOMIC DNA]</scope>
    <source>
        <strain evidence="5 6">L3B27</strain>
    </source>
</reference>